<accession>A0A8H5MAK4</accession>
<dbReference type="OrthoDB" id="3191568at2759"/>
<keyword evidence="3" id="KW-1185">Reference proteome</keyword>
<dbReference type="Pfam" id="PF20236">
    <property type="entry name" value="DUF6593"/>
    <property type="match status" value="1"/>
</dbReference>
<dbReference type="InterPro" id="IPR046528">
    <property type="entry name" value="DUF6593"/>
</dbReference>
<comment type="caution">
    <text evidence="2">The sequence shown here is derived from an EMBL/GenBank/DDBJ whole genome shotgun (WGS) entry which is preliminary data.</text>
</comment>
<organism evidence="2 3">
    <name type="scientific">Tricholomella constricta</name>
    <dbReference type="NCBI Taxonomy" id="117010"/>
    <lineage>
        <taxon>Eukaryota</taxon>
        <taxon>Fungi</taxon>
        <taxon>Dikarya</taxon>
        <taxon>Basidiomycota</taxon>
        <taxon>Agaricomycotina</taxon>
        <taxon>Agaricomycetes</taxon>
        <taxon>Agaricomycetidae</taxon>
        <taxon>Agaricales</taxon>
        <taxon>Tricholomatineae</taxon>
        <taxon>Lyophyllaceae</taxon>
        <taxon>Tricholomella</taxon>
    </lineage>
</organism>
<evidence type="ECO:0000313" key="2">
    <source>
        <dbReference type="EMBL" id="KAF5386872.1"/>
    </source>
</evidence>
<dbReference type="Proteomes" id="UP000565441">
    <property type="component" value="Unassembled WGS sequence"/>
</dbReference>
<feature type="domain" description="DUF6593" evidence="1">
    <location>
        <begin position="121"/>
        <end position="260"/>
    </location>
</feature>
<dbReference type="EMBL" id="JAACJP010000002">
    <property type="protein sequence ID" value="KAF5386872.1"/>
    <property type="molecule type" value="Genomic_DNA"/>
</dbReference>
<dbReference type="AlphaFoldDB" id="A0A8H5MAK4"/>
<sequence>MVLHCTTCSVQAEGCFVRNSVGFRNSRGVLLSLARCDKFFAQSSPALDSIPSFLKSGSMFTNNPYAQGGWYNPENPLSINNGTWGGQSPPQPSVYGALPTASSPSPPKILTFFFVSFNPTILNSTVVGPQSKKYFDVVTNSPNVGASTVFRKAGQPFAAIEWITQPAVEIYGVVPPQTAARWLELSRDQTYRSMQFGGKWYAWVHKDKTISLFTVGPSPPELLARVSREPDTVKLELTAQAVQAGLLEAAVVATVLLQSGRNFG</sequence>
<gene>
    <name evidence="2" type="ORF">D9615_002128</name>
</gene>
<evidence type="ECO:0000259" key="1">
    <source>
        <dbReference type="Pfam" id="PF20236"/>
    </source>
</evidence>
<reference evidence="2 3" key="1">
    <citation type="journal article" date="2020" name="ISME J.">
        <title>Uncovering the hidden diversity of litter-decomposition mechanisms in mushroom-forming fungi.</title>
        <authorList>
            <person name="Floudas D."/>
            <person name="Bentzer J."/>
            <person name="Ahren D."/>
            <person name="Johansson T."/>
            <person name="Persson P."/>
            <person name="Tunlid A."/>
        </authorList>
    </citation>
    <scope>NUCLEOTIDE SEQUENCE [LARGE SCALE GENOMIC DNA]</scope>
    <source>
        <strain evidence="2 3">CBS 661.87</strain>
    </source>
</reference>
<proteinExistence type="predicted"/>
<evidence type="ECO:0000313" key="3">
    <source>
        <dbReference type="Proteomes" id="UP000565441"/>
    </source>
</evidence>
<protein>
    <recommendedName>
        <fullName evidence="1">DUF6593 domain-containing protein</fullName>
    </recommendedName>
</protein>
<name>A0A8H5MAK4_9AGAR</name>